<dbReference type="RefSeq" id="WP_170181460.1">
    <property type="nucleotide sequence ID" value="NZ_VFQC01000001.1"/>
</dbReference>
<reference evidence="1 2" key="1">
    <citation type="submission" date="2019-06" db="EMBL/GenBank/DDBJ databases">
        <title>Sequencing the genomes of 1000 actinobacteria strains.</title>
        <authorList>
            <person name="Klenk H.-P."/>
        </authorList>
    </citation>
    <scope>NUCLEOTIDE SEQUENCE [LARGE SCALE GENOMIC DNA]</scope>
    <source>
        <strain evidence="1 2">DSM 45015</strain>
    </source>
</reference>
<dbReference type="AlphaFoldDB" id="A0A543NEE1"/>
<accession>A0A543NEE1</accession>
<evidence type="ECO:0000313" key="2">
    <source>
        <dbReference type="Proteomes" id="UP000317422"/>
    </source>
</evidence>
<dbReference type="Proteomes" id="UP000317422">
    <property type="component" value="Unassembled WGS sequence"/>
</dbReference>
<organism evidence="1 2">
    <name type="scientific">Haloactinospora alba</name>
    <dbReference type="NCBI Taxonomy" id="405555"/>
    <lineage>
        <taxon>Bacteria</taxon>
        <taxon>Bacillati</taxon>
        <taxon>Actinomycetota</taxon>
        <taxon>Actinomycetes</taxon>
        <taxon>Streptosporangiales</taxon>
        <taxon>Nocardiopsidaceae</taxon>
        <taxon>Haloactinospora</taxon>
    </lineage>
</organism>
<sequence length="47" mass="5082">MRVFHPERCAELISRELEFAEQRHRDHAVGPLGAVVGGAQVLGAVAT</sequence>
<name>A0A543NEE1_9ACTN</name>
<comment type="caution">
    <text evidence="1">The sequence shown here is derived from an EMBL/GenBank/DDBJ whole genome shotgun (WGS) entry which is preliminary data.</text>
</comment>
<keyword evidence="2" id="KW-1185">Reference proteome</keyword>
<protein>
    <submittedName>
        <fullName evidence="1">Uncharacterized protein</fullName>
    </submittedName>
</protein>
<evidence type="ECO:0000313" key="1">
    <source>
        <dbReference type="EMBL" id="TQN30217.1"/>
    </source>
</evidence>
<gene>
    <name evidence="1" type="ORF">FHX37_0078</name>
</gene>
<proteinExistence type="predicted"/>
<dbReference type="EMBL" id="VFQC01000001">
    <property type="protein sequence ID" value="TQN30217.1"/>
    <property type="molecule type" value="Genomic_DNA"/>
</dbReference>